<dbReference type="Gene3D" id="3.40.50.300">
    <property type="entry name" value="P-loop containing nucleotide triphosphate hydrolases"/>
    <property type="match status" value="1"/>
</dbReference>
<dbReference type="RefSeq" id="XP_009038896.1">
    <property type="nucleotide sequence ID" value="XM_009040648.1"/>
</dbReference>
<feature type="domain" description="RecF/RecN/SMC N-terminal" evidence="12">
    <location>
        <begin position="14"/>
        <end position="110"/>
    </location>
</feature>
<dbReference type="GeneID" id="20220709"/>
<evidence type="ECO:0000259" key="12">
    <source>
        <dbReference type="Pfam" id="PF02463"/>
    </source>
</evidence>
<evidence type="ECO:0000256" key="1">
    <source>
        <dbReference type="ARBA" id="ARBA00004123"/>
    </source>
</evidence>
<evidence type="ECO:0000256" key="5">
    <source>
        <dbReference type="ARBA" id="ARBA00022741"/>
    </source>
</evidence>
<dbReference type="PANTHER" id="PTHR19306:SF6">
    <property type="entry name" value="STRUCTURAL MAINTENANCE OF CHROMOSOMES PROTEIN 6"/>
    <property type="match status" value="1"/>
</dbReference>
<dbReference type="GO" id="GO:0005524">
    <property type="term" value="F:ATP binding"/>
    <property type="evidence" value="ECO:0007669"/>
    <property type="project" value="UniProtKB-KW"/>
</dbReference>
<name>F0YEV5_AURAN</name>
<dbReference type="GO" id="GO:0003697">
    <property type="term" value="F:single-stranded DNA binding"/>
    <property type="evidence" value="ECO:0007669"/>
    <property type="project" value="TreeGrafter"/>
</dbReference>
<dbReference type="OrthoDB" id="10072614at2759"/>
<evidence type="ECO:0000256" key="11">
    <source>
        <dbReference type="ARBA" id="ARBA00023242"/>
    </source>
</evidence>
<dbReference type="EMBL" id="GL833135">
    <property type="protein sequence ID" value="EGB06317.1"/>
    <property type="molecule type" value="Genomic_DNA"/>
</dbReference>
<keyword evidence="10" id="KW-0234">DNA repair</keyword>
<accession>F0YEV5</accession>
<dbReference type="GO" id="GO:0000724">
    <property type="term" value="P:double-strand break repair via homologous recombination"/>
    <property type="evidence" value="ECO:0007669"/>
    <property type="project" value="TreeGrafter"/>
</dbReference>
<keyword evidence="4" id="KW-0158">Chromosome</keyword>
<sequence>MRNDSDSSSSAGIIHEIYCEHFMCHKKLTIKPCRRINFINGANGSGKSAILAALQICLGASAKSTHRGNRMGDLVREGYEGQALVRVSLVNEGSDAAKPEVYGDMITIQRRFS</sequence>
<gene>
    <name evidence="13" type="ORF">AURANDRAFT_29295</name>
</gene>
<evidence type="ECO:0000256" key="3">
    <source>
        <dbReference type="ARBA" id="ARBA00006793"/>
    </source>
</evidence>
<dbReference type="GO" id="GO:0035861">
    <property type="term" value="C:site of double-strand break"/>
    <property type="evidence" value="ECO:0007669"/>
    <property type="project" value="TreeGrafter"/>
</dbReference>
<evidence type="ECO:0000313" key="13">
    <source>
        <dbReference type="EMBL" id="EGB06317.1"/>
    </source>
</evidence>
<protein>
    <recommendedName>
        <fullName evidence="12">RecF/RecN/SMC N-terminal domain-containing protein</fullName>
    </recommendedName>
</protein>
<dbReference type="GO" id="GO:0003684">
    <property type="term" value="F:damaged DNA binding"/>
    <property type="evidence" value="ECO:0007669"/>
    <property type="project" value="TreeGrafter"/>
</dbReference>
<keyword evidence="14" id="KW-1185">Reference proteome</keyword>
<dbReference type="AlphaFoldDB" id="F0YEV5"/>
<dbReference type="GO" id="GO:0030915">
    <property type="term" value="C:Smc5-Smc6 complex"/>
    <property type="evidence" value="ECO:0007669"/>
    <property type="project" value="TreeGrafter"/>
</dbReference>
<keyword evidence="9" id="KW-0233">DNA recombination</keyword>
<dbReference type="Pfam" id="PF02463">
    <property type="entry name" value="SMC_N"/>
    <property type="match status" value="1"/>
</dbReference>
<evidence type="ECO:0000256" key="6">
    <source>
        <dbReference type="ARBA" id="ARBA00022763"/>
    </source>
</evidence>
<keyword evidence="11" id="KW-0539">Nucleus</keyword>
<dbReference type="SUPFAM" id="SSF52540">
    <property type="entry name" value="P-loop containing nucleoside triphosphate hydrolases"/>
    <property type="match status" value="1"/>
</dbReference>
<feature type="non-terminal residue" evidence="13">
    <location>
        <position position="113"/>
    </location>
</feature>
<proteinExistence type="inferred from homology"/>
<dbReference type="OMA" id="HAEIMIR"/>
<keyword evidence="6" id="KW-0227">DNA damage</keyword>
<dbReference type="GO" id="GO:0005634">
    <property type="term" value="C:nucleus"/>
    <property type="evidence" value="ECO:0007669"/>
    <property type="project" value="UniProtKB-SubCell"/>
</dbReference>
<evidence type="ECO:0000256" key="2">
    <source>
        <dbReference type="ARBA" id="ARBA00004286"/>
    </source>
</evidence>
<comment type="similarity">
    <text evidence="3">Belongs to the SMC family. SMC6 subfamily.</text>
</comment>
<evidence type="ECO:0000256" key="8">
    <source>
        <dbReference type="ARBA" id="ARBA00023054"/>
    </source>
</evidence>
<reference evidence="13 14" key="1">
    <citation type="journal article" date="2011" name="Proc. Natl. Acad. Sci. U.S.A.">
        <title>Niche of harmful alga Aureococcus anophagefferens revealed through ecogenomics.</title>
        <authorList>
            <person name="Gobler C.J."/>
            <person name="Berry D.L."/>
            <person name="Dyhrman S.T."/>
            <person name="Wilhelm S.W."/>
            <person name="Salamov A."/>
            <person name="Lobanov A.V."/>
            <person name="Zhang Y."/>
            <person name="Collier J.L."/>
            <person name="Wurch L.L."/>
            <person name="Kustka A.B."/>
            <person name="Dill B.D."/>
            <person name="Shah M."/>
            <person name="VerBerkmoes N.C."/>
            <person name="Kuo A."/>
            <person name="Terry A."/>
            <person name="Pangilinan J."/>
            <person name="Lindquist E.A."/>
            <person name="Lucas S."/>
            <person name="Paulsen I.T."/>
            <person name="Hattenrath-Lehmann T.K."/>
            <person name="Talmage S.C."/>
            <person name="Walker E.A."/>
            <person name="Koch F."/>
            <person name="Burson A.M."/>
            <person name="Marcoval M.A."/>
            <person name="Tang Y.Z."/>
            <person name="Lecleir G.R."/>
            <person name="Coyne K.J."/>
            <person name="Berg G.M."/>
            <person name="Bertrand E.M."/>
            <person name="Saito M.A."/>
            <person name="Gladyshev V.N."/>
            <person name="Grigoriev I.V."/>
        </authorList>
    </citation>
    <scope>NUCLEOTIDE SEQUENCE [LARGE SCALE GENOMIC DNA]</scope>
    <source>
        <strain evidence="14">CCMP 1984</strain>
    </source>
</reference>
<dbReference type="InterPro" id="IPR003395">
    <property type="entry name" value="RecF/RecN/SMC_N"/>
</dbReference>
<keyword evidence="5" id="KW-0547">Nucleotide-binding</keyword>
<organism evidence="14">
    <name type="scientific">Aureococcus anophagefferens</name>
    <name type="common">Harmful bloom alga</name>
    <dbReference type="NCBI Taxonomy" id="44056"/>
    <lineage>
        <taxon>Eukaryota</taxon>
        <taxon>Sar</taxon>
        <taxon>Stramenopiles</taxon>
        <taxon>Ochrophyta</taxon>
        <taxon>Pelagophyceae</taxon>
        <taxon>Pelagomonadales</taxon>
        <taxon>Pelagomonadaceae</taxon>
        <taxon>Aureococcus</taxon>
    </lineage>
</organism>
<dbReference type="Proteomes" id="UP000002729">
    <property type="component" value="Unassembled WGS sequence"/>
</dbReference>
<evidence type="ECO:0000256" key="4">
    <source>
        <dbReference type="ARBA" id="ARBA00022454"/>
    </source>
</evidence>
<dbReference type="InParanoid" id="F0YEV5"/>
<evidence type="ECO:0000256" key="9">
    <source>
        <dbReference type="ARBA" id="ARBA00023172"/>
    </source>
</evidence>
<keyword evidence="8" id="KW-0175">Coiled coil</keyword>
<dbReference type="eggNOG" id="KOG0250">
    <property type="taxonomic scope" value="Eukaryota"/>
</dbReference>
<dbReference type="InterPro" id="IPR027417">
    <property type="entry name" value="P-loop_NTPase"/>
</dbReference>
<keyword evidence="7" id="KW-0067">ATP-binding</keyword>
<evidence type="ECO:0000256" key="7">
    <source>
        <dbReference type="ARBA" id="ARBA00022840"/>
    </source>
</evidence>
<dbReference type="PANTHER" id="PTHR19306">
    <property type="entry name" value="STRUCTURAL MAINTENANCE OF CHROMOSOMES 5,6 SMC5, SMC6"/>
    <property type="match status" value="1"/>
</dbReference>
<evidence type="ECO:0000313" key="14">
    <source>
        <dbReference type="Proteomes" id="UP000002729"/>
    </source>
</evidence>
<comment type="subcellular location">
    <subcellularLocation>
        <location evidence="2">Chromosome</location>
    </subcellularLocation>
    <subcellularLocation>
        <location evidence="1">Nucleus</location>
    </subcellularLocation>
</comment>
<evidence type="ECO:0000256" key="10">
    <source>
        <dbReference type="ARBA" id="ARBA00023204"/>
    </source>
</evidence>
<dbReference type="KEGG" id="aaf:AURANDRAFT_29295"/>